<protein>
    <recommendedName>
        <fullName evidence="5">5'-3' exoribonuclease 1</fullName>
        <ecNumber evidence="5">3.1.13.-</ecNumber>
    </recommendedName>
</protein>
<evidence type="ECO:0000256" key="2">
    <source>
        <dbReference type="ARBA" id="ARBA00022801"/>
    </source>
</evidence>
<dbReference type="GO" id="GO:0005634">
    <property type="term" value="C:nucleus"/>
    <property type="evidence" value="ECO:0007669"/>
    <property type="project" value="TreeGrafter"/>
</dbReference>
<proteinExistence type="inferred from homology"/>
<sequence length="1407" mass="160386">MGIPKFAWLLFERYPSAYQLVCDMEIPQFDNLYLDMNGIIHNCTHDNNNEEVSLERPEADVLKGIFSYVEMLFRVVKPKKVFYMAVDGVAPRGKMNQQRSRRFMSAKNAELALSKVKEANAVVSVEGRFDSNCITPGTVFMDKLHNHLKYFVNMKMSTDPLWQGVQVIYSGHDCPGEGEHKIMAYIRYIRSQPDYDPTTRHCLYGLDADLIILGLVSHEPYFTLLREEVIYRSKRKTLPKSVGESPTKFYMLHVSLLREYIGMEFSQLRDDYPDLFNLERLIDDWVLMACLLGNDFVPHLANFHTHENILPTLCTSYMAVFGKMQGYVNESGRLNLPRLELYFEKLSEMDRENFSIVCESLAEPLDMSDKNVMHSSMLHNPPEFWSGCSRPLDIADCVLSNDFEEEWSDDIDFQFLKYRVEYYAEKLGIQQVERDLLVHLKLSYIKALQWILCYYYEGLASWEWFYPYHYSPFVTDLRGFQSANLEFVKGSPLLPFQQLLAVLPPASSKLIPRTYRDLMINASSPIVSFYPEEFEIDLNGKRNDWESVVKLPFIDVPLLLSAMKSRDKRLSADERRRNQPGCYFFYKYDRNTTGQVVSSTSKCLPTIKNCKVKCTCLPIDLFDLPAAQVVHGLLLKEASLVPHFPTFSQLSFENKICCIHPRASALFTIHSVVLSLRPGENAILEEVATELLGKWVMVKWPHCVPALCVAVSSRTDRYFCRARDKLRQIEHQTHDSEMQQEWTKVSTTTQDELYYAKGIDTRECQIMVHCYLPNGLRYLCDSNGNPKVMFSWKLSEDIFPYTTIVPCDDAKQYFLQGREDIKKIFPLGSVVFSMAASTYGLQGEVVRWLDGGKVRVHLKRAVRKSLCSVVGVNASMLTNWFAASQLARDLGVQKVVVSRLTGTVPLYEETANAKDARWKNIGFNLKLTKVNMEMTGYARKDDTGFWTYSAKVRDYLSEYKEKFPEVFELLATNDTSTDKICAADLWTEDEREKRIAELFGWLKELPFHSLKWQPCGTTFIKNESIPDIERAVRKMKKELMSTGSGKEMLVVDMKTEDIHCPIAVLGNWKPSSHKDHRLLDRVVCVRPGYSVPLGLCGTIIQLPPADLLDTTDMLVLFDEEFVGAFSPDSGLKQSAYYVPGNAVLNMSYGVRMDQTVFQTSSTPEQSLSVNVASREAVAGNSVSKEVRVATRQQNPRGRANGAGAAFRSRGSLFLAGRRSRHTDVVNEMTSGLTSLSVTDGQAVETTRPEPNPHSRRSQPENLNAFRSTPNTFYRRAPGQPPQFCYHQLDVNARPLSHSVPLPIMNYAYQQQGTHYFPLPNRDVQFQENAYLHSGVPLPYGATPNNPWHFGPLTEQPILPDAMLPPPMLVVDVDEVERMDALSRRSQGMPPCALAPFPTSVPFPPPPF</sequence>
<dbReference type="Proteomes" id="UP000046395">
    <property type="component" value="Unassembled WGS sequence"/>
</dbReference>
<dbReference type="Pfam" id="PF18332">
    <property type="entry name" value="XRN1_D1"/>
    <property type="match status" value="1"/>
</dbReference>
<feature type="domain" description="Xrn1 N-terminal" evidence="7">
    <location>
        <begin position="1"/>
        <end position="228"/>
    </location>
</feature>
<dbReference type="PANTHER" id="PTHR12341:SF7">
    <property type="entry name" value="5'-3' EXORIBONUCLEASE 1"/>
    <property type="match status" value="1"/>
</dbReference>
<comment type="similarity">
    <text evidence="4 5">Belongs to the 5'-3' exonuclease family.</text>
</comment>
<dbReference type="Pfam" id="PF18129">
    <property type="entry name" value="SH3_12"/>
    <property type="match status" value="1"/>
</dbReference>
<evidence type="ECO:0000256" key="6">
    <source>
        <dbReference type="SAM" id="MobiDB-lite"/>
    </source>
</evidence>
<dbReference type="GO" id="GO:0000956">
    <property type="term" value="P:nuclear-transcribed mRNA catabolic process"/>
    <property type="evidence" value="ECO:0007669"/>
    <property type="project" value="InterPro"/>
</dbReference>
<dbReference type="InterPro" id="IPR027073">
    <property type="entry name" value="5_3_exoribonuclease"/>
</dbReference>
<dbReference type="GO" id="GO:0004534">
    <property type="term" value="F:5'-3' RNA exonuclease activity"/>
    <property type="evidence" value="ECO:0007669"/>
    <property type="project" value="TreeGrafter"/>
</dbReference>
<evidence type="ECO:0000259" key="11">
    <source>
        <dbReference type="Pfam" id="PF18334"/>
    </source>
</evidence>
<accession>A0A5S6R185</accession>
<keyword evidence="3 5" id="KW-0269">Exonuclease</keyword>
<feature type="region of interest" description="Disordered" evidence="6">
    <location>
        <begin position="1235"/>
        <end position="1265"/>
    </location>
</feature>
<dbReference type="GO" id="GO:0016075">
    <property type="term" value="P:rRNA catabolic process"/>
    <property type="evidence" value="ECO:0007669"/>
    <property type="project" value="TreeGrafter"/>
</dbReference>
<feature type="domain" description="5'-3' exoribonuclease 1 SH3-like" evidence="9">
    <location>
        <begin position="1075"/>
        <end position="1145"/>
    </location>
</feature>
<dbReference type="InterPro" id="IPR047007">
    <property type="entry name" value="XRN1_D1_sf"/>
</dbReference>
<reference evidence="13" key="1">
    <citation type="submission" date="2019-12" db="UniProtKB">
        <authorList>
            <consortium name="WormBaseParasite"/>
        </authorList>
    </citation>
    <scope>IDENTIFICATION</scope>
</reference>
<dbReference type="GO" id="GO:0003723">
    <property type="term" value="F:RNA binding"/>
    <property type="evidence" value="ECO:0007669"/>
    <property type="project" value="UniProtKB-KW"/>
</dbReference>
<dbReference type="InterPro" id="IPR004859">
    <property type="entry name" value="Xrn1_N"/>
</dbReference>
<name>A0A5S6R185_TRIMR</name>
<evidence type="ECO:0000313" key="12">
    <source>
        <dbReference type="Proteomes" id="UP000046395"/>
    </source>
</evidence>
<evidence type="ECO:0000256" key="4">
    <source>
        <dbReference type="ARBA" id="ARBA00038299"/>
    </source>
</evidence>
<dbReference type="Pfam" id="PF17846">
    <property type="entry name" value="XRN_M"/>
    <property type="match status" value="2"/>
</dbReference>
<keyword evidence="5" id="KW-0963">Cytoplasm</keyword>
<evidence type="ECO:0000313" key="13">
    <source>
        <dbReference type="WBParaSite" id="TMUE_3000013183.1"/>
    </source>
</evidence>
<feature type="domain" description="Xrn1 helical" evidence="8">
    <location>
        <begin position="404"/>
        <end position="602"/>
    </location>
</feature>
<organism evidence="12 13">
    <name type="scientific">Trichuris muris</name>
    <name type="common">Mouse whipworm</name>
    <dbReference type="NCBI Taxonomy" id="70415"/>
    <lineage>
        <taxon>Eukaryota</taxon>
        <taxon>Metazoa</taxon>
        <taxon>Ecdysozoa</taxon>
        <taxon>Nematoda</taxon>
        <taxon>Enoplea</taxon>
        <taxon>Dorylaimia</taxon>
        <taxon>Trichinellida</taxon>
        <taxon>Trichuridae</taxon>
        <taxon>Trichuris</taxon>
    </lineage>
</organism>
<comment type="subcellular location">
    <subcellularLocation>
        <location evidence="5">Cytoplasm</location>
    </subcellularLocation>
</comment>
<dbReference type="CDD" id="cd18673">
    <property type="entry name" value="PIN_XRN1-2-like"/>
    <property type="match status" value="1"/>
</dbReference>
<dbReference type="Gene3D" id="3.40.50.12390">
    <property type="match status" value="1"/>
</dbReference>
<evidence type="ECO:0000259" key="8">
    <source>
        <dbReference type="Pfam" id="PF17846"/>
    </source>
</evidence>
<dbReference type="InterPro" id="IPR047008">
    <property type="entry name" value="XRN1_SH3_sf"/>
</dbReference>
<dbReference type="Gene3D" id="1.25.40.1050">
    <property type="match status" value="1"/>
</dbReference>
<feature type="domain" description="Exoribonuclease Xrn1 D2/D3" evidence="11">
    <location>
        <begin position="821"/>
        <end position="1047"/>
    </location>
</feature>
<keyword evidence="1 5" id="KW-0540">Nuclease</keyword>
<keyword evidence="12" id="KW-1185">Reference proteome</keyword>
<dbReference type="WBParaSite" id="TMUE_3000013183.1">
    <property type="protein sequence ID" value="TMUE_3000013183.1"/>
    <property type="gene ID" value="WBGene00301808"/>
</dbReference>
<dbReference type="PIRSF" id="PIRSF006743">
    <property type="entry name" value="Exonuclease_Xnr1"/>
    <property type="match status" value="1"/>
</dbReference>
<dbReference type="InterPro" id="IPR041412">
    <property type="entry name" value="Xrn1_helical"/>
</dbReference>
<dbReference type="EC" id="3.1.13.-" evidence="5"/>
<dbReference type="InterPro" id="IPR040992">
    <property type="entry name" value="XRN1_D1"/>
</dbReference>
<evidence type="ECO:0000256" key="5">
    <source>
        <dbReference type="PIRNR" id="PIRNR006743"/>
    </source>
</evidence>
<dbReference type="Gene3D" id="2.170.260.40">
    <property type="match status" value="1"/>
</dbReference>
<dbReference type="Gene3D" id="2.30.30.750">
    <property type="match status" value="1"/>
</dbReference>
<feature type="domain" description="Xrn1 helical" evidence="8">
    <location>
        <begin position="276"/>
        <end position="355"/>
    </location>
</feature>
<dbReference type="GO" id="GO:0005737">
    <property type="term" value="C:cytoplasm"/>
    <property type="evidence" value="ECO:0007669"/>
    <property type="project" value="UniProtKB-SubCell"/>
</dbReference>
<evidence type="ECO:0000256" key="1">
    <source>
        <dbReference type="ARBA" id="ARBA00022722"/>
    </source>
</evidence>
<evidence type="ECO:0000256" key="3">
    <source>
        <dbReference type="ARBA" id="ARBA00022839"/>
    </source>
</evidence>
<dbReference type="InterPro" id="IPR041385">
    <property type="entry name" value="SH3_12"/>
</dbReference>
<evidence type="ECO:0000259" key="9">
    <source>
        <dbReference type="Pfam" id="PF18129"/>
    </source>
</evidence>
<keyword evidence="2 5" id="KW-0378">Hydrolase</keyword>
<dbReference type="Pfam" id="PF03159">
    <property type="entry name" value="XRN_N"/>
    <property type="match status" value="1"/>
</dbReference>
<dbReference type="PANTHER" id="PTHR12341">
    <property type="entry name" value="5'-&gt;3' EXORIBONUCLEASE"/>
    <property type="match status" value="1"/>
</dbReference>
<feature type="domain" description="5'-3' exoribonuclease 1 D1" evidence="10">
    <location>
        <begin position="641"/>
        <end position="778"/>
    </location>
</feature>
<evidence type="ECO:0000259" key="10">
    <source>
        <dbReference type="Pfam" id="PF18332"/>
    </source>
</evidence>
<dbReference type="InterPro" id="IPR016494">
    <property type="entry name" value="5_3_exoribonuclease_1"/>
</dbReference>
<keyword evidence="5" id="KW-0694">RNA-binding</keyword>
<dbReference type="Pfam" id="PF18334">
    <property type="entry name" value="XRN1_D2_D3"/>
    <property type="match status" value="1"/>
</dbReference>
<dbReference type="InterPro" id="IPR041106">
    <property type="entry name" value="XRN1_D2_D3"/>
</dbReference>
<evidence type="ECO:0000259" key="7">
    <source>
        <dbReference type="Pfam" id="PF03159"/>
    </source>
</evidence>
<dbReference type="STRING" id="70415.A0A5S6R185"/>